<proteinExistence type="predicted"/>
<dbReference type="Pfam" id="PF11927">
    <property type="entry name" value="HODM_asu-like"/>
    <property type="match status" value="1"/>
</dbReference>
<feature type="transmembrane region" description="Helical" evidence="1">
    <location>
        <begin position="12"/>
        <end position="31"/>
    </location>
</feature>
<dbReference type="EMBL" id="JARVKF010000330">
    <property type="protein sequence ID" value="KAK9419155.1"/>
    <property type="molecule type" value="Genomic_DNA"/>
</dbReference>
<comment type="caution">
    <text evidence="2">The sequence shown here is derived from an EMBL/GenBank/DDBJ whole genome shotgun (WGS) entry which is preliminary data.</text>
</comment>
<gene>
    <name evidence="2" type="ORF">SUNI508_01132</name>
</gene>
<accession>A0ABR2UWU2</accession>
<keyword evidence="3" id="KW-1185">Reference proteome</keyword>
<dbReference type="InterPro" id="IPR021848">
    <property type="entry name" value="HODM_asu-like"/>
</dbReference>
<protein>
    <submittedName>
        <fullName evidence="2">Uncharacterized protein</fullName>
    </submittedName>
</protein>
<evidence type="ECO:0000256" key="1">
    <source>
        <dbReference type="SAM" id="Phobius"/>
    </source>
</evidence>
<organism evidence="2 3">
    <name type="scientific">Seiridium unicorne</name>
    <dbReference type="NCBI Taxonomy" id="138068"/>
    <lineage>
        <taxon>Eukaryota</taxon>
        <taxon>Fungi</taxon>
        <taxon>Dikarya</taxon>
        <taxon>Ascomycota</taxon>
        <taxon>Pezizomycotina</taxon>
        <taxon>Sordariomycetes</taxon>
        <taxon>Xylariomycetidae</taxon>
        <taxon>Amphisphaeriales</taxon>
        <taxon>Sporocadaceae</taxon>
        <taxon>Seiridium</taxon>
    </lineage>
</organism>
<dbReference type="Proteomes" id="UP001408356">
    <property type="component" value="Unassembled WGS sequence"/>
</dbReference>
<keyword evidence="1" id="KW-1133">Transmembrane helix</keyword>
<evidence type="ECO:0000313" key="3">
    <source>
        <dbReference type="Proteomes" id="UP001408356"/>
    </source>
</evidence>
<keyword evidence="1" id="KW-0812">Transmembrane</keyword>
<name>A0ABR2UWU2_9PEZI</name>
<sequence length="487" mass="56364">MEDLIKTSWQTLASAPVIGLAVVGLVILLVLRGTKLVPTSLLSRPTGTRRPVDEKVDQTKPVNVFPPSRRAALAKLLPSTKLGTKDISIPLKDLRDNQVPTTKVQPLDQKDLFTITSLLTQEVKALGRFPDYSVLSGVPHPTPAPSFDITKAAFRPFRPFRWTYHQTMAVMKMEPDYWIELEHNYFRRMKQRMDLWKEHGERIMFEAPGSEMAARELMEMVLQNITIRYPHYFQLEDDNKVFRNRLLDTTTVIDSMKPLEVLYRHVPEDFAVMLRNEEDGNYYLRAAMICSTVGWNIGMHRDKVLRRIHDNVPLWEKMALSVDRYLTKQACDTPIQRGSWGIEDWEAFFCPEDVPRSKFEHNPSDCKIEDLQLRCDWQTLRRLPMSGAVIFNFKAVFTPLTELAKEPYVPALLHRVITQADPRLIEYKMEKHVANVAAEYCEKWARKQEEDGLAEKGWEVGTLEQSPFFPGWEDMGDWGDCPMRPGR</sequence>
<evidence type="ECO:0000313" key="2">
    <source>
        <dbReference type="EMBL" id="KAK9419155.1"/>
    </source>
</evidence>
<keyword evidence="1" id="KW-0472">Membrane</keyword>
<reference evidence="2 3" key="1">
    <citation type="journal article" date="2024" name="J. Plant Pathol.">
        <title>Sequence and assembly of the genome of Seiridium unicorne, isolate CBS 538.82, causal agent of cypress canker disease.</title>
        <authorList>
            <person name="Scali E."/>
            <person name="Rocca G.D."/>
            <person name="Danti R."/>
            <person name="Garbelotto M."/>
            <person name="Barberini S."/>
            <person name="Baroncelli R."/>
            <person name="Emiliani G."/>
        </authorList>
    </citation>
    <scope>NUCLEOTIDE SEQUENCE [LARGE SCALE GENOMIC DNA]</scope>
    <source>
        <strain evidence="2 3">BM-138-508</strain>
    </source>
</reference>